<dbReference type="PANTHER" id="PTHR43739:SF5">
    <property type="entry name" value="EXO-ALPHA-SIALIDASE"/>
    <property type="match status" value="1"/>
</dbReference>
<dbReference type="SUPFAM" id="SSF110296">
    <property type="entry name" value="Oligoxyloglucan reducing end-specific cellobiohydrolase"/>
    <property type="match status" value="3"/>
</dbReference>
<dbReference type="PANTHER" id="PTHR43739">
    <property type="entry name" value="XYLOGLUCANASE (EUROFUNG)"/>
    <property type="match status" value="1"/>
</dbReference>
<dbReference type="GO" id="GO:0010411">
    <property type="term" value="P:xyloglucan metabolic process"/>
    <property type="evidence" value="ECO:0007669"/>
    <property type="project" value="TreeGrafter"/>
</dbReference>
<dbReference type="NCBIfam" id="TIGR04183">
    <property type="entry name" value="Por_Secre_tail"/>
    <property type="match status" value="1"/>
</dbReference>
<organism evidence="3 4">
    <name type="scientific">Puia dinghuensis</name>
    <dbReference type="NCBI Taxonomy" id="1792502"/>
    <lineage>
        <taxon>Bacteria</taxon>
        <taxon>Pseudomonadati</taxon>
        <taxon>Bacteroidota</taxon>
        <taxon>Chitinophagia</taxon>
        <taxon>Chitinophagales</taxon>
        <taxon>Chitinophagaceae</taxon>
        <taxon>Puia</taxon>
    </lineage>
</organism>
<evidence type="ECO:0000313" key="3">
    <source>
        <dbReference type="EMBL" id="GGB04215.1"/>
    </source>
</evidence>
<reference evidence="3" key="2">
    <citation type="submission" date="2020-09" db="EMBL/GenBank/DDBJ databases">
        <authorList>
            <person name="Sun Q."/>
            <person name="Zhou Y."/>
        </authorList>
    </citation>
    <scope>NUCLEOTIDE SEQUENCE</scope>
    <source>
        <strain evidence="3">CGMCC 1.15448</strain>
    </source>
</reference>
<evidence type="ECO:0000313" key="4">
    <source>
        <dbReference type="Proteomes" id="UP000607559"/>
    </source>
</evidence>
<accession>A0A8J2UEG7</accession>
<protein>
    <recommendedName>
        <fullName evidence="2">Sortilin N-terminal domain-containing protein</fullName>
    </recommendedName>
</protein>
<comment type="caution">
    <text evidence="3">The sequence shown here is derived from an EMBL/GenBank/DDBJ whole genome shotgun (WGS) entry which is preliminary data.</text>
</comment>
<evidence type="ECO:0000259" key="2">
    <source>
        <dbReference type="Pfam" id="PF15902"/>
    </source>
</evidence>
<reference evidence="3" key="1">
    <citation type="journal article" date="2014" name="Int. J. Syst. Evol. Microbiol.">
        <title>Complete genome sequence of Corynebacterium casei LMG S-19264T (=DSM 44701T), isolated from a smear-ripened cheese.</title>
        <authorList>
            <consortium name="US DOE Joint Genome Institute (JGI-PGF)"/>
            <person name="Walter F."/>
            <person name="Albersmeier A."/>
            <person name="Kalinowski J."/>
            <person name="Ruckert C."/>
        </authorList>
    </citation>
    <scope>NUCLEOTIDE SEQUENCE</scope>
    <source>
        <strain evidence="3">CGMCC 1.15448</strain>
    </source>
</reference>
<dbReference type="AlphaFoldDB" id="A0A8J2UEG7"/>
<dbReference type="InterPro" id="IPR026444">
    <property type="entry name" value="Secre_tail"/>
</dbReference>
<dbReference type="Proteomes" id="UP000607559">
    <property type="component" value="Unassembled WGS sequence"/>
</dbReference>
<evidence type="ECO:0000256" key="1">
    <source>
        <dbReference type="ARBA" id="ARBA00022737"/>
    </source>
</evidence>
<dbReference type="Pfam" id="PF15902">
    <property type="entry name" value="Sortilin-Vps10"/>
    <property type="match status" value="1"/>
</dbReference>
<dbReference type="CDD" id="cd15482">
    <property type="entry name" value="Sialidase_non-viral"/>
    <property type="match status" value="1"/>
</dbReference>
<keyword evidence="4" id="KW-1185">Reference proteome</keyword>
<dbReference type="InterPro" id="IPR031778">
    <property type="entry name" value="Sortilin_N"/>
</dbReference>
<sequence>MKQPLRTRLVLASAILTLCTGLCCRSPHQRDKDDEEEKDAGIDKELSAWWWSRAYPDPTNIGAKYMQAWQQALAMRPSPSHGKMAEGVKTVTGGSNPITYTTGNWAPIGPSTGIGGRIITIAISPSNGNNLFCGAASGGIWKSTDGGNSWTSVSTGYPVLGVSSIIINPSNANIIFAGTGEIYRMDSTVTTADPSTTGFNVWKTRGTYGVGILRSTNGGATWNQVFVKTEANMFGIQKLKFNPVNPNSIYACGTDGLYRSTDGGTTWNQVIAKNYVSDVVVDAKDTTQIVIGVGNLQNTDKGIYKSTNNGSTWTKITSGLPATFQGLIRLDNIPTKGNRDTIIAGIGVNETGSNELYRSTNFGTTWTVLNNSAYSQYQFWCANAVAINPSSTSNVLYAGVSMYSYNIGSGSSAGDGSIHSDIHDIKFDPSNSNNVYVTCDGGVYKSTDGGSSFSQIDNGLQAVQFYNTIGYSTTADILVGGLQDNGVVMYNSGSWSNYPGGYGDGASCFIAPTNNSIILTSGDARNLYISNNGGASASNSTQYWGAIGDSRTAFVAPLAISKSNPKVMYVASDNLHVSTNGGASFSGNALGAGAPATTPNNFIDKIHKTGIALAISATNANKVYVSVSPFAQYDNDVDNLYYTPSANVLRTTTGNTPFTSIMGTAPNNLPNRYIMDFAISPTNDDSVWVAVGGFGTPHVYVTGNGGTTWTSKDPGPSAGGLPDVPTNAIMFDPNNPKIIYIGNDFGVYVSPNGGNTWQDFNGGFWDATEVVDLVPGPNNKIRAATHGKGMFETILYSIDLPLSLLQLTGADEGDHIRLDWQTGDETFMAHLQLERSTDGNHFQSVTEVGLQGGAGPHTYTFNDYGASQLSGHIFYRVKTIDLTGQVNYSNIVTFDRGASDRATVLGTLFQNSLRVQVSSSSQQTIALLLYDMAGKLLATKSAEVYAGTSNTDWDGLAWLPRGVYLITTRTRTGRFTQKVTRF</sequence>
<dbReference type="InterPro" id="IPR052025">
    <property type="entry name" value="Xyloglucanase_GH74"/>
</dbReference>
<dbReference type="EMBL" id="BMJC01000003">
    <property type="protein sequence ID" value="GGB04215.1"/>
    <property type="molecule type" value="Genomic_DNA"/>
</dbReference>
<keyword evidence="1" id="KW-0677">Repeat</keyword>
<dbReference type="Gene3D" id="2.130.10.10">
    <property type="entry name" value="YVTN repeat-like/Quinoprotein amine dehydrogenase"/>
    <property type="match status" value="6"/>
</dbReference>
<gene>
    <name evidence="3" type="ORF">GCM10011511_29410</name>
</gene>
<feature type="domain" description="Sortilin N-terminal" evidence="2">
    <location>
        <begin position="257"/>
        <end position="379"/>
    </location>
</feature>
<dbReference type="RefSeq" id="WP_188932937.1">
    <property type="nucleotide sequence ID" value="NZ_BMJC01000003.1"/>
</dbReference>
<name>A0A8J2UEG7_9BACT</name>
<dbReference type="InterPro" id="IPR015943">
    <property type="entry name" value="WD40/YVTN_repeat-like_dom_sf"/>
</dbReference>
<proteinExistence type="predicted"/>